<dbReference type="Gene3D" id="3.40.50.720">
    <property type="entry name" value="NAD(P)-binding Rossmann-like Domain"/>
    <property type="match status" value="1"/>
</dbReference>
<keyword evidence="7 13" id="KW-0520">NAD</keyword>
<comment type="caution">
    <text evidence="16">The sequence shown here is derived from an EMBL/GenBank/DDBJ whole genome shotgun (WGS) entry which is preliminary data.</text>
</comment>
<feature type="binding site" evidence="13">
    <location>
        <begin position="110"/>
        <end position="112"/>
    </location>
    <ligand>
        <name>NAD(+)</name>
        <dbReference type="ChEBI" id="CHEBI:57540"/>
    </ligand>
</feature>
<evidence type="ECO:0000256" key="4">
    <source>
        <dbReference type="ARBA" id="ARBA00022857"/>
    </source>
</evidence>
<dbReference type="PANTHER" id="PTHR20836:SF0">
    <property type="entry name" value="4-HYDROXY-TETRAHYDRODIPICOLINATE REDUCTASE 1, CHLOROPLASTIC-RELATED"/>
    <property type="match status" value="1"/>
</dbReference>
<evidence type="ECO:0000256" key="5">
    <source>
        <dbReference type="ARBA" id="ARBA00022915"/>
    </source>
</evidence>
<dbReference type="UniPathway" id="UPA00034">
    <property type="reaction ID" value="UER00018"/>
</dbReference>
<reference evidence="16 17" key="1">
    <citation type="submission" date="2019-01" db="EMBL/GenBank/DDBJ databases">
        <authorList>
            <person name="Chen W.-M."/>
        </authorList>
    </citation>
    <scope>NUCLEOTIDE SEQUENCE [LARGE SCALE GENOMIC DNA]</scope>
    <source>
        <strain evidence="16 17">KYPC3</strain>
    </source>
</reference>
<evidence type="ECO:0000313" key="17">
    <source>
        <dbReference type="Proteomes" id="UP000283077"/>
    </source>
</evidence>
<dbReference type="EC" id="1.17.1.8" evidence="10 13"/>
<dbReference type="GO" id="GO:0051287">
    <property type="term" value="F:NAD binding"/>
    <property type="evidence" value="ECO:0007669"/>
    <property type="project" value="UniProtKB-UniRule"/>
</dbReference>
<protein>
    <recommendedName>
        <fullName evidence="10 13">4-hydroxy-tetrahydrodipicolinate reductase</fullName>
        <shortName evidence="13">HTPA reductase</shortName>
        <ecNumber evidence="10 13">1.17.1.8</ecNumber>
    </recommendedName>
</protein>
<evidence type="ECO:0000256" key="11">
    <source>
        <dbReference type="ARBA" id="ARBA00049080"/>
    </source>
</evidence>
<dbReference type="InterPro" id="IPR000846">
    <property type="entry name" value="DapB_N"/>
</dbReference>
<dbReference type="SUPFAM" id="SSF51735">
    <property type="entry name" value="NAD(P)-binding Rossmann-fold domains"/>
    <property type="match status" value="1"/>
</dbReference>
<evidence type="ECO:0000256" key="2">
    <source>
        <dbReference type="ARBA" id="ARBA00022490"/>
    </source>
</evidence>
<feature type="domain" description="Dihydrodipicolinate reductase C-terminal" evidence="15">
    <location>
        <begin position="140"/>
        <end position="276"/>
    </location>
</feature>
<dbReference type="OrthoDB" id="9790352at2"/>
<dbReference type="GO" id="GO:0050661">
    <property type="term" value="F:NADP binding"/>
    <property type="evidence" value="ECO:0007669"/>
    <property type="project" value="UniProtKB-UniRule"/>
</dbReference>
<keyword evidence="3 13" id="KW-0028">Amino-acid biosynthesis</keyword>
<evidence type="ECO:0000256" key="10">
    <source>
        <dbReference type="ARBA" id="ARBA00038983"/>
    </source>
</evidence>
<dbReference type="Pfam" id="PF05173">
    <property type="entry name" value="DapB_C"/>
    <property type="match status" value="1"/>
</dbReference>
<gene>
    <name evidence="13" type="primary">dapB</name>
    <name evidence="16" type="ORF">EOE67_10480</name>
</gene>
<feature type="binding site" evidence="13">
    <location>
        <begin position="134"/>
        <end position="137"/>
    </location>
    <ligand>
        <name>NAD(+)</name>
        <dbReference type="ChEBI" id="CHEBI:57540"/>
    </ligand>
</feature>
<dbReference type="InterPro" id="IPR023940">
    <property type="entry name" value="DHDPR_bac"/>
</dbReference>
<comment type="subunit">
    <text evidence="13">Homotetramer.</text>
</comment>
<dbReference type="PIRSF" id="PIRSF000161">
    <property type="entry name" value="DHPR"/>
    <property type="match status" value="1"/>
</dbReference>
<dbReference type="CDD" id="cd02274">
    <property type="entry name" value="DHDPR_N"/>
    <property type="match status" value="1"/>
</dbReference>
<feature type="binding site" evidence="13">
    <location>
        <position position="168"/>
    </location>
    <ligand>
        <name>(S)-2,3,4,5-tetrahydrodipicolinate</name>
        <dbReference type="ChEBI" id="CHEBI:16845"/>
    </ligand>
</feature>
<evidence type="ECO:0000256" key="8">
    <source>
        <dbReference type="ARBA" id="ARBA00023154"/>
    </source>
</evidence>
<dbReference type="GO" id="GO:0005829">
    <property type="term" value="C:cytosol"/>
    <property type="evidence" value="ECO:0007669"/>
    <property type="project" value="TreeGrafter"/>
</dbReference>
<keyword evidence="8 13" id="KW-0457">Lysine biosynthesis</keyword>
<dbReference type="GO" id="GO:0016726">
    <property type="term" value="F:oxidoreductase activity, acting on CH or CH2 groups, NAD or NADP as acceptor"/>
    <property type="evidence" value="ECO:0007669"/>
    <property type="project" value="UniProtKB-UniRule"/>
</dbReference>
<dbReference type="SUPFAM" id="SSF55347">
    <property type="entry name" value="Glyceraldehyde-3-phosphate dehydrogenase-like, C-terminal domain"/>
    <property type="match status" value="1"/>
</dbReference>
<dbReference type="GO" id="GO:0019877">
    <property type="term" value="P:diaminopimelate biosynthetic process"/>
    <property type="evidence" value="ECO:0007669"/>
    <property type="project" value="UniProtKB-UniRule"/>
</dbReference>
<dbReference type="Pfam" id="PF01113">
    <property type="entry name" value="DapB_N"/>
    <property type="match status" value="1"/>
</dbReference>
<evidence type="ECO:0000256" key="6">
    <source>
        <dbReference type="ARBA" id="ARBA00023002"/>
    </source>
</evidence>
<dbReference type="InterPro" id="IPR036291">
    <property type="entry name" value="NAD(P)-bd_dom_sf"/>
</dbReference>
<name>A0A437QS25_9GAMM</name>
<evidence type="ECO:0000256" key="13">
    <source>
        <dbReference type="HAMAP-Rule" id="MF_00102"/>
    </source>
</evidence>
<comment type="catalytic activity">
    <reaction evidence="12 13">
        <text>(S)-2,3,4,5-tetrahydrodipicolinate + NAD(+) + H2O = (2S,4S)-4-hydroxy-2,3,4,5-tetrahydrodipicolinate + NADH + H(+)</text>
        <dbReference type="Rhea" id="RHEA:35323"/>
        <dbReference type="ChEBI" id="CHEBI:15377"/>
        <dbReference type="ChEBI" id="CHEBI:15378"/>
        <dbReference type="ChEBI" id="CHEBI:16845"/>
        <dbReference type="ChEBI" id="CHEBI:57540"/>
        <dbReference type="ChEBI" id="CHEBI:57945"/>
        <dbReference type="ChEBI" id="CHEBI:67139"/>
        <dbReference type="EC" id="1.17.1.8"/>
    </reaction>
</comment>
<sequence>MTSIGIFGANGRMGRALVTVATELQGRELQGNEKSAQKLQLTAATVRAGSSLIGVDAGELAGCGKNGLKLTETALSSVQAAEVWIDFTMPEAMLAQLALAVAAKKAMVIGVTGLSDAQYAQVQAASKIIPIVWAPNMSVGVNLLLHLVQTAARVMGQSADIEIIEAHHRFKKDAPSGTALAIGTSIAKAIGRDLNECAVYGREGITGERDQQTIGFATVRGGDIIGDHTALFADLGERLEITHKASSRSTFAQGAMRAALWLQNKQPGLYSMQQVLGLADLA</sequence>
<dbReference type="FunFam" id="3.30.360.10:FF:000004">
    <property type="entry name" value="4-hydroxy-tetrahydrodipicolinate reductase"/>
    <property type="match status" value="1"/>
</dbReference>
<dbReference type="InterPro" id="IPR022663">
    <property type="entry name" value="DapB_C"/>
</dbReference>
<evidence type="ECO:0000256" key="7">
    <source>
        <dbReference type="ARBA" id="ARBA00023027"/>
    </source>
</evidence>
<feature type="active site" description="Proton donor/acceptor" evidence="13">
    <location>
        <position position="167"/>
    </location>
</feature>
<evidence type="ECO:0000313" key="16">
    <source>
        <dbReference type="EMBL" id="RVU37308.1"/>
    </source>
</evidence>
<dbReference type="Gene3D" id="3.30.360.10">
    <property type="entry name" value="Dihydrodipicolinate Reductase, domain 2"/>
    <property type="match status" value="1"/>
</dbReference>
<organism evidence="16 17">
    <name type="scientific">Rheinheimera riviphila</name>
    <dbReference type="NCBI Taxonomy" id="1834037"/>
    <lineage>
        <taxon>Bacteria</taxon>
        <taxon>Pseudomonadati</taxon>
        <taxon>Pseudomonadota</taxon>
        <taxon>Gammaproteobacteria</taxon>
        <taxon>Chromatiales</taxon>
        <taxon>Chromatiaceae</taxon>
        <taxon>Rheinheimera</taxon>
    </lineage>
</organism>
<dbReference type="PROSITE" id="PS01298">
    <property type="entry name" value="DAPB"/>
    <property type="match status" value="1"/>
</dbReference>
<dbReference type="RefSeq" id="WP_127699039.1">
    <property type="nucleotide sequence ID" value="NZ_SACS01000010.1"/>
</dbReference>
<evidence type="ECO:0000256" key="3">
    <source>
        <dbReference type="ARBA" id="ARBA00022605"/>
    </source>
</evidence>
<dbReference type="HAMAP" id="MF_00102">
    <property type="entry name" value="DapB"/>
    <property type="match status" value="1"/>
</dbReference>
<dbReference type="PANTHER" id="PTHR20836">
    <property type="entry name" value="DIHYDRODIPICOLINATE REDUCTASE"/>
    <property type="match status" value="1"/>
</dbReference>
<accession>A0A437QS25</accession>
<comment type="pathway">
    <text evidence="9 13">Amino-acid biosynthesis; L-lysine biosynthesis via DAP pathway; (S)-tetrahydrodipicolinate from L-aspartate: step 4/4.</text>
</comment>
<keyword evidence="6 13" id="KW-0560">Oxidoreductase</keyword>
<evidence type="ECO:0000256" key="12">
    <source>
        <dbReference type="ARBA" id="ARBA00049396"/>
    </source>
</evidence>
<feature type="binding site" evidence="13">
    <location>
        <position position="47"/>
    </location>
    <ligand>
        <name>NADP(+)</name>
        <dbReference type="ChEBI" id="CHEBI:58349"/>
    </ligand>
</feature>
<feature type="active site" description="Proton donor" evidence="13">
    <location>
        <position position="171"/>
    </location>
</feature>
<proteinExistence type="inferred from homology"/>
<keyword evidence="4 13" id="KW-0521">NADP</keyword>
<dbReference type="AlphaFoldDB" id="A0A437QS25"/>
<feature type="binding site" evidence="13">
    <location>
        <begin position="8"/>
        <end position="13"/>
    </location>
    <ligand>
        <name>NAD(+)</name>
        <dbReference type="ChEBI" id="CHEBI:57540"/>
    </ligand>
</feature>
<evidence type="ECO:0000256" key="1">
    <source>
        <dbReference type="ARBA" id="ARBA00006642"/>
    </source>
</evidence>
<comment type="similarity">
    <text evidence="1 13">Belongs to the DapB family.</text>
</comment>
<evidence type="ECO:0000256" key="9">
    <source>
        <dbReference type="ARBA" id="ARBA00037922"/>
    </source>
</evidence>
<keyword evidence="17" id="KW-1185">Reference proteome</keyword>
<keyword evidence="2 13" id="KW-0963">Cytoplasm</keyword>
<comment type="function">
    <text evidence="13">Catalyzes the conversion of 4-hydroxy-tetrahydrodipicolinate (HTPA) to tetrahydrodipicolinate.</text>
</comment>
<evidence type="ECO:0000259" key="14">
    <source>
        <dbReference type="Pfam" id="PF01113"/>
    </source>
</evidence>
<feature type="domain" description="Dihydrodipicolinate reductase N-terminal" evidence="14">
    <location>
        <begin position="3"/>
        <end position="137"/>
    </location>
</feature>
<comment type="caution">
    <text evidence="13">Lacks conserved residue(s) required for the propagation of feature annotation.</text>
</comment>
<feature type="binding site" evidence="13">
    <location>
        <begin position="177"/>
        <end position="178"/>
    </location>
    <ligand>
        <name>(S)-2,3,4,5-tetrahydrodipicolinate</name>
        <dbReference type="ChEBI" id="CHEBI:16845"/>
    </ligand>
</feature>
<dbReference type="GO" id="GO:0009089">
    <property type="term" value="P:lysine biosynthetic process via diaminopimelate"/>
    <property type="evidence" value="ECO:0007669"/>
    <property type="project" value="UniProtKB-UniRule"/>
</dbReference>
<dbReference type="NCBIfam" id="TIGR00036">
    <property type="entry name" value="dapB"/>
    <property type="match status" value="1"/>
</dbReference>
<comment type="subcellular location">
    <subcellularLocation>
        <location evidence="13">Cytoplasm</location>
    </subcellularLocation>
</comment>
<keyword evidence="5 13" id="KW-0220">Diaminopimelate biosynthesis</keyword>
<dbReference type="GO" id="GO:0008839">
    <property type="term" value="F:4-hydroxy-tetrahydrodipicolinate reductase"/>
    <property type="evidence" value="ECO:0007669"/>
    <property type="project" value="UniProtKB-UniRule"/>
</dbReference>
<comment type="caution">
    <text evidence="13">Was originally thought to be a dihydrodipicolinate reductase (DHDPR), catalyzing the conversion of dihydrodipicolinate to tetrahydrodipicolinate. However, it was shown in E.coli that the substrate of the enzymatic reaction is not dihydrodipicolinate (DHDP) but in fact (2S,4S)-4-hydroxy-2,3,4,5-tetrahydrodipicolinic acid (HTPA), the product released by the DapA-catalyzed reaction.</text>
</comment>
<evidence type="ECO:0000259" key="15">
    <source>
        <dbReference type="Pfam" id="PF05173"/>
    </source>
</evidence>
<dbReference type="Proteomes" id="UP000283077">
    <property type="component" value="Unassembled WGS sequence"/>
</dbReference>
<comment type="catalytic activity">
    <reaction evidence="11 13">
        <text>(S)-2,3,4,5-tetrahydrodipicolinate + NADP(+) + H2O = (2S,4S)-4-hydroxy-2,3,4,5-tetrahydrodipicolinate + NADPH + H(+)</text>
        <dbReference type="Rhea" id="RHEA:35331"/>
        <dbReference type="ChEBI" id="CHEBI:15377"/>
        <dbReference type="ChEBI" id="CHEBI:15378"/>
        <dbReference type="ChEBI" id="CHEBI:16845"/>
        <dbReference type="ChEBI" id="CHEBI:57783"/>
        <dbReference type="ChEBI" id="CHEBI:58349"/>
        <dbReference type="ChEBI" id="CHEBI:67139"/>
        <dbReference type="EC" id="1.17.1.8"/>
    </reaction>
</comment>
<dbReference type="EMBL" id="SACS01000010">
    <property type="protein sequence ID" value="RVU37308.1"/>
    <property type="molecule type" value="Genomic_DNA"/>
</dbReference>
<dbReference type="InterPro" id="IPR022664">
    <property type="entry name" value="DapB_N_CS"/>
</dbReference>